<evidence type="ECO:0000313" key="1">
    <source>
        <dbReference type="EMBL" id="TAA74312.1"/>
    </source>
</evidence>
<sequence>MVGTMNKNGNLNEYELVFDQEEQCADQEGDDSDIAEGMDEGELNPISRFKKVILEKADRSLFEATSMV</sequence>
<name>A0A521FZX0_9BACT</name>
<comment type="caution">
    <text evidence="1">The sequence shown here is derived from an EMBL/GenBank/DDBJ whole genome shotgun (WGS) entry which is preliminary data.</text>
</comment>
<keyword evidence="2" id="KW-1185">Reference proteome</keyword>
<dbReference type="Proteomes" id="UP000316238">
    <property type="component" value="Unassembled WGS sequence"/>
</dbReference>
<protein>
    <submittedName>
        <fullName evidence="1">Uncharacterized protein</fullName>
    </submittedName>
</protein>
<organism evidence="1 2">
    <name type="scientific">Candidatus Electronema aureum</name>
    <dbReference type="NCBI Taxonomy" id="2005002"/>
    <lineage>
        <taxon>Bacteria</taxon>
        <taxon>Pseudomonadati</taxon>
        <taxon>Thermodesulfobacteriota</taxon>
        <taxon>Desulfobulbia</taxon>
        <taxon>Desulfobulbales</taxon>
        <taxon>Desulfobulbaceae</taxon>
        <taxon>Candidatus Electronema</taxon>
    </lineage>
</organism>
<gene>
    <name evidence="1" type="ORF">CDV28_1307</name>
</gene>
<dbReference type="AlphaFoldDB" id="A0A521FZX0"/>
<dbReference type="EMBL" id="NQJD01000030">
    <property type="protein sequence ID" value="TAA74312.1"/>
    <property type="molecule type" value="Genomic_DNA"/>
</dbReference>
<proteinExistence type="predicted"/>
<accession>A0A521FZX0</accession>
<reference evidence="1" key="1">
    <citation type="submission" date="2017-07" db="EMBL/GenBank/DDBJ databases">
        <title>The cable genome - Insights into the physiology and evolution of filamentous bacteria capable of sulfide oxidation via long distance electron transfer.</title>
        <authorList>
            <person name="Thorup C."/>
            <person name="Bjerg J.T."/>
            <person name="Schreiber L."/>
            <person name="Nielsen L.P."/>
            <person name="Kjeldsen K.U."/>
            <person name="Boesen T."/>
            <person name="Boggild A."/>
            <person name="Meysman F."/>
            <person name="Geelhoed J."/>
            <person name="Schramm A."/>
        </authorList>
    </citation>
    <scope>NUCLEOTIDE SEQUENCE [LARGE SCALE GENOMIC DNA]</scope>
    <source>
        <strain evidence="1">GS</strain>
    </source>
</reference>
<evidence type="ECO:0000313" key="2">
    <source>
        <dbReference type="Proteomes" id="UP000316238"/>
    </source>
</evidence>